<feature type="non-terminal residue" evidence="2">
    <location>
        <position position="1"/>
    </location>
</feature>
<accession>A0A699JV38</accession>
<gene>
    <name evidence="2" type="ORF">Tci_627021</name>
</gene>
<feature type="region of interest" description="Disordered" evidence="1">
    <location>
        <begin position="30"/>
        <end position="50"/>
    </location>
</feature>
<dbReference type="AlphaFoldDB" id="A0A699JV38"/>
<organism evidence="2">
    <name type="scientific">Tanacetum cinerariifolium</name>
    <name type="common">Dalmatian daisy</name>
    <name type="synonym">Chrysanthemum cinerariifolium</name>
    <dbReference type="NCBI Taxonomy" id="118510"/>
    <lineage>
        <taxon>Eukaryota</taxon>
        <taxon>Viridiplantae</taxon>
        <taxon>Streptophyta</taxon>
        <taxon>Embryophyta</taxon>
        <taxon>Tracheophyta</taxon>
        <taxon>Spermatophyta</taxon>
        <taxon>Magnoliopsida</taxon>
        <taxon>eudicotyledons</taxon>
        <taxon>Gunneridae</taxon>
        <taxon>Pentapetalae</taxon>
        <taxon>asterids</taxon>
        <taxon>campanulids</taxon>
        <taxon>Asterales</taxon>
        <taxon>Asteraceae</taxon>
        <taxon>Asteroideae</taxon>
        <taxon>Anthemideae</taxon>
        <taxon>Anthemidinae</taxon>
        <taxon>Tanacetum</taxon>
    </lineage>
</organism>
<protein>
    <submittedName>
        <fullName evidence="2">Uncharacterized protein</fullName>
    </submittedName>
</protein>
<evidence type="ECO:0000256" key="1">
    <source>
        <dbReference type="SAM" id="MobiDB-lite"/>
    </source>
</evidence>
<evidence type="ECO:0000313" key="2">
    <source>
        <dbReference type="EMBL" id="GFA55049.1"/>
    </source>
</evidence>
<comment type="caution">
    <text evidence="2">The sequence shown here is derived from an EMBL/GenBank/DDBJ whole genome shotgun (WGS) entry which is preliminary data.</text>
</comment>
<dbReference type="EMBL" id="BKCJ010443902">
    <property type="protein sequence ID" value="GFA55049.1"/>
    <property type="molecule type" value="Genomic_DNA"/>
</dbReference>
<reference evidence="2" key="1">
    <citation type="journal article" date="2019" name="Sci. Rep.">
        <title>Draft genome of Tanacetum cinerariifolium, the natural source of mosquito coil.</title>
        <authorList>
            <person name="Yamashiro T."/>
            <person name="Shiraishi A."/>
            <person name="Satake H."/>
            <person name="Nakayama K."/>
        </authorList>
    </citation>
    <scope>NUCLEOTIDE SEQUENCE</scope>
</reference>
<sequence length="105" mass="11332">KALGGKGRRKEKISSKEFVFTKADESSSVLVPEITSDSESECDSQEPLPPLPKLIGAAPSSTSESIISFFDLTLNMADLTLDAHVPKNTRPSVKVSPAYVIKKKI</sequence>
<proteinExistence type="predicted"/>
<name>A0A699JV38_TANCI</name>